<gene>
    <name evidence="2" type="primary">frlB</name>
    <name evidence="2" type="ORF">CVS47_02162</name>
</gene>
<dbReference type="GO" id="GO:0006047">
    <property type="term" value="P:UDP-N-acetylglucosamine metabolic process"/>
    <property type="evidence" value="ECO:0007669"/>
    <property type="project" value="TreeGrafter"/>
</dbReference>
<dbReference type="AlphaFoldDB" id="A0A3Q9J0Y0"/>
<dbReference type="KEGG" id="mlv:CVS47_02162"/>
<accession>A0A3Q9J0Y0</accession>
<dbReference type="GO" id="GO:0004360">
    <property type="term" value="F:glutamine-fructose-6-phosphate transaminase (isomerizing) activity"/>
    <property type="evidence" value="ECO:0007669"/>
    <property type="project" value="TreeGrafter"/>
</dbReference>
<dbReference type="Gene3D" id="1.10.10.2240">
    <property type="match status" value="1"/>
</dbReference>
<dbReference type="EMBL" id="CP031423">
    <property type="protein sequence ID" value="AZS37525.1"/>
    <property type="molecule type" value="Genomic_DNA"/>
</dbReference>
<dbReference type="GO" id="GO:0006487">
    <property type="term" value="P:protein N-linked glycosylation"/>
    <property type="evidence" value="ECO:0007669"/>
    <property type="project" value="TreeGrafter"/>
</dbReference>
<dbReference type="InterPro" id="IPR001347">
    <property type="entry name" value="SIS_dom"/>
</dbReference>
<dbReference type="EC" id="3.5.-.-" evidence="2"/>
<organism evidence="2 3">
    <name type="scientific">Microbacterium lemovicicum</name>
    <dbReference type="NCBI Taxonomy" id="1072463"/>
    <lineage>
        <taxon>Bacteria</taxon>
        <taxon>Bacillati</taxon>
        <taxon>Actinomycetota</taxon>
        <taxon>Actinomycetes</taxon>
        <taxon>Micrococcales</taxon>
        <taxon>Microbacteriaceae</taxon>
        <taxon>Microbacterium</taxon>
    </lineage>
</organism>
<dbReference type="Proteomes" id="UP000276888">
    <property type="component" value="Chromosome"/>
</dbReference>
<dbReference type="OrthoDB" id="9782098at2"/>
<dbReference type="RefSeq" id="WP_127096072.1">
    <property type="nucleotide sequence ID" value="NZ_CP031423.1"/>
</dbReference>
<dbReference type="SUPFAM" id="SSF53697">
    <property type="entry name" value="SIS domain"/>
    <property type="match status" value="1"/>
</dbReference>
<dbReference type="InterPro" id="IPR046348">
    <property type="entry name" value="SIS_dom_sf"/>
</dbReference>
<keyword evidence="2" id="KW-0378">Hydrolase</keyword>
<feature type="domain" description="SIS" evidence="1">
    <location>
        <begin position="33"/>
        <end position="166"/>
    </location>
</feature>
<sequence length="338" mass="36281">MTDGTYLGPGPVAEIPGDIVPSMRHALDQWESIADHIDAQPSIDRVFLVGAGGSLFGVQAAQFVLDTSAQTPAVSFNSDEFFYRAPASVKPGALVIVLSGTGETPETVQAGRWAQDQGASVVGVTLKAEGPLAQALDTAFVAQTGQGTQLLLQLLALAVVRREDTDVSARLAALRALPEALLADVTAFEPRAAELAQEMKDAAVTPLLTSGSLTGPAQTFTSCYLEEMQWMHAVTINADEFFQGPFEVFDKETKSIVFLPEDVTRPMGERALAFLEGYSGPTFVIDSRDFALDGIAAEQRAYVAPLVYATLVSRLAAHWAAARGYALEGRRYMWQFAY</sequence>
<dbReference type="Gene3D" id="3.40.50.10490">
    <property type="entry name" value="Glucose-6-phosphate isomerase like protein, domain 1"/>
    <property type="match status" value="1"/>
</dbReference>
<dbReference type="Pfam" id="PF01380">
    <property type="entry name" value="SIS"/>
    <property type="match status" value="1"/>
</dbReference>
<name>A0A3Q9J0Y0_9MICO</name>
<protein>
    <submittedName>
        <fullName evidence="2">Fructosamine deglycase FrlB</fullName>
        <ecNumber evidence="2">3.5.-.-</ecNumber>
    </submittedName>
</protein>
<evidence type="ECO:0000313" key="2">
    <source>
        <dbReference type="EMBL" id="AZS37525.1"/>
    </source>
</evidence>
<dbReference type="PANTHER" id="PTHR10937:SF14">
    <property type="entry name" value="FRUCTOSELYSINE 6-PHOSPHATE DEGLYCASE"/>
    <property type="match status" value="1"/>
</dbReference>
<dbReference type="GO" id="GO:0097367">
    <property type="term" value="F:carbohydrate derivative binding"/>
    <property type="evidence" value="ECO:0007669"/>
    <property type="project" value="InterPro"/>
</dbReference>
<dbReference type="Gene3D" id="3.40.50.12570">
    <property type="match status" value="1"/>
</dbReference>
<evidence type="ECO:0000259" key="1">
    <source>
        <dbReference type="PROSITE" id="PS51464"/>
    </source>
</evidence>
<evidence type="ECO:0000313" key="3">
    <source>
        <dbReference type="Proteomes" id="UP000276888"/>
    </source>
</evidence>
<dbReference type="PROSITE" id="PS51464">
    <property type="entry name" value="SIS"/>
    <property type="match status" value="1"/>
</dbReference>
<dbReference type="GO" id="GO:0006002">
    <property type="term" value="P:fructose 6-phosphate metabolic process"/>
    <property type="evidence" value="ECO:0007669"/>
    <property type="project" value="TreeGrafter"/>
</dbReference>
<dbReference type="PANTHER" id="PTHR10937">
    <property type="entry name" value="GLUCOSAMINE--FRUCTOSE-6-PHOSPHATE AMINOTRANSFERASE, ISOMERIZING"/>
    <property type="match status" value="1"/>
</dbReference>
<keyword evidence="3" id="KW-1185">Reference proteome</keyword>
<reference evidence="2 3" key="1">
    <citation type="submission" date="2018-08" db="EMBL/GenBank/DDBJ databases">
        <title>Microbacterium lemovicicum sp. nov., a bacterium isolated from a natural uranium-rich soil.</title>
        <authorList>
            <person name="ORTET P."/>
        </authorList>
    </citation>
    <scope>NUCLEOTIDE SEQUENCE [LARGE SCALE GENOMIC DNA]</scope>
    <source>
        <strain evidence="2 3">Viu22</strain>
    </source>
</reference>
<dbReference type="GO" id="GO:0016787">
    <property type="term" value="F:hydrolase activity"/>
    <property type="evidence" value="ECO:0007669"/>
    <property type="project" value="UniProtKB-KW"/>
</dbReference>
<proteinExistence type="predicted"/>